<dbReference type="RefSeq" id="WP_084412014.1">
    <property type="nucleotide sequence ID" value="NZ_FWXR01000022.1"/>
</dbReference>
<evidence type="ECO:0000313" key="1">
    <source>
        <dbReference type="EMBL" id="SMD05618.1"/>
    </source>
</evidence>
<evidence type="ECO:0000313" key="2">
    <source>
        <dbReference type="Proteomes" id="UP000192656"/>
    </source>
</evidence>
<proteinExistence type="predicted"/>
<accession>A0A1W2E987</accession>
<dbReference type="STRING" id="937218.SAMN06297251_12238"/>
<dbReference type="AlphaFoldDB" id="A0A1W2E987"/>
<dbReference type="EMBL" id="FWXR01000022">
    <property type="protein sequence ID" value="SMD05618.1"/>
    <property type="molecule type" value="Genomic_DNA"/>
</dbReference>
<sequence length="126" mass="14063">MDIRPIRSDQDHAAALAEIERLWGAVPGSDDGDKLDVLATLVNAYEEQRWPVEAPDPISLLNQFLLSGERTREDFNGLIGTPDLADDVLARRRPLTVEMIHRIANGWSISADLLVRPYRLDGFEAA</sequence>
<reference evidence="1 2" key="1">
    <citation type="submission" date="2017-04" db="EMBL/GenBank/DDBJ databases">
        <authorList>
            <person name="Afonso C.L."/>
            <person name="Miller P.J."/>
            <person name="Scott M.A."/>
            <person name="Spackman E."/>
            <person name="Goraichik I."/>
            <person name="Dimitrov K.M."/>
            <person name="Suarez D.L."/>
            <person name="Swayne D.E."/>
        </authorList>
    </citation>
    <scope>NUCLEOTIDE SEQUENCE [LARGE SCALE GENOMIC DNA]</scope>
    <source>
        <strain evidence="1 2">CGMCC 1.10972</strain>
    </source>
</reference>
<keyword evidence="2" id="KW-1185">Reference proteome</keyword>
<organism evidence="1 2">
    <name type="scientific">Fulvimarina manganoxydans</name>
    <dbReference type="NCBI Taxonomy" id="937218"/>
    <lineage>
        <taxon>Bacteria</taxon>
        <taxon>Pseudomonadati</taxon>
        <taxon>Pseudomonadota</taxon>
        <taxon>Alphaproteobacteria</taxon>
        <taxon>Hyphomicrobiales</taxon>
        <taxon>Aurantimonadaceae</taxon>
        <taxon>Fulvimarina</taxon>
    </lineage>
</organism>
<gene>
    <name evidence="1" type="ORF">SAMN06297251_12238</name>
</gene>
<protein>
    <submittedName>
        <fullName evidence="1">Transcriptional regulator, XRE family</fullName>
    </submittedName>
</protein>
<name>A0A1W2E987_9HYPH</name>
<dbReference type="Proteomes" id="UP000192656">
    <property type="component" value="Unassembled WGS sequence"/>
</dbReference>
<dbReference type="OrthoDB" id="9796786at2"/>